<keyword evidence="3" id="KW-1133">Transmembrane helix</keyword>
<evidence type="ECO:0000256" key="2">
    <source>
        <dbReference type="ARBA" id="ARBA00023163"/>
    </source>
</evidence>
<keyword evidence="3" id="KW-0812">Transmembrane</keyword>
<dbReference type="PROSITE" id="PS01124">
    <property type="entry name" value="HTH_ARAC_FAMILY_2"/>
    <property type="match status" value="1"/>
</dbReference>
<dbReference type="Proteomes" id="UP001597549">
    <property type="component" value="Unassembled WGS sequence"/>
</dbReference>
<feature type="domain" description="HTH araC/xylS-type" evidence="5">
    <location>
        <begin position="458"/>
        <end position="550"/>
    </location>
</feature>
<keyword evidence="2" id="KW-0804">Transcription</keyword>
<evidence type="ECO:0000256" key="3">
    <source>
        <dbReference type="SAM" id="Phobius"/>
    </source>
</evidence>
<organism evidence="6 7">
    <name type="scientific">Flavobacterium ardleyense</name>
    <dbReference type="NCBI Taxonomy" id="2038737"/>
    <lineage>
        <taxon>Bacteria</taxon>
        <taxon>Pseudomonadati</taxon>
        <taxon>Bacteroidota</taxon>
        <taxon>Flavobacteriia</taxon>
        <taxon>Flavobacteriales</taxon>
        <taxon>Flavobacteriaceae</taxon>
        <taxon>Flavobacterium</taxon>
    </lineage>
</organism>
<gene>
    <name evidence="6" type="ORF">ACFSX9_04305</name>
</gene>
<evidence type="ECO:0000313" key="6">
    <source>
        <dbReference type="EMBL" id="MFD2907950.1"/>
    </source>
</evidence>
<dbReference type="EMBL" id="JBHUOL010000010">
    <property type="protein sequence ID" value="MFD2907950.1"/>
    <property type="molecule type" value="Genomic_DNA"/>
</dbReference>
<feature type="signal peptide" evidence="4">
    <location>
        <begin position="1"/>
        <end position="24"/>
    </location>
</feature>
<evidence type="ECO:0000256" key="1">
    <source>
        <dbReference type="ARBA" id="ARBA00023015"/>
    </source>
</evidence>
<keyword evidence="7" id="KW-1185">Reference proteome</keyword>
<dbReference type="RefSeq" id="WP_379804846.1">
    <property type="nucleotide sequence ID" value="NZ_JBHUOL010000010.1"/>
</dbReference>
<comment type="caution">
    <text evidence="6">The sequence shown here is derived from an EMBL/GenBank/DDBJ whole genome shotgun (WGS) entry which is preliminary data.</text>
</comment>
<evidence type="ECO:0000313" key="7">
    <source>
        <dbReference type="Proteomes" id="UP001597549"/>
    </source>
</evidence>
<proteinExistence type="predicted"/>
<dbReference type="InterPro" id="IPR018060">
    <property type="entry name" value="HTH_AraC"/>
</dbReference>
<evidence type="ECO:0000256" key="4">
    <source>
        <dbReference type="SAM" id="SignalP"/>
    </source>
</evidence>
<protein>
    <submittedName>
        <fullName evidence="6">AraC family transcriptional regulator</fullName>
    </submittedName>
</protein>
<feature type="transmembrane region" description="Helical" evidence="3">
    <location>
        <begin position="382"/>
        <end position="399"/>
    </location>
</feature>
<name>A0ABW5Z531_9FLAO</name>
<dbReference type="SMART" id="SM00342">
    <property type="entry name" value="HTH_ARAC"/>
    <property type="match status" value="1"/>
</dbReference>
<dbReference type="InterPro" id="IPR009057">
    <property type="entry name" value="Homeodomain-like_sf"/>
</dbReference>
<keyword evidence="3" id="KW-0472">Membrane</keyword>
<accession>A0ABW5Z531</accession>
<reference evidence="7" key="1">
    <citation type="journal article" date="2019" name="Int. J. Syst. Evol. Microbiol.">
        <title>The Global Catalogue of Microorganisms (GCM) 10K type strain sequencing project: providing services to taxonomists for standard genome sequencing and annotation.</title>
        <authorList>
            <consortium name="The Broad Institute Genomics Platform"/>
            <consortium name="The Broad Institute Genome Sequencing Center for Infectious Disease"/>
            <person name="Wu L."/>
            <person name="Ma J."/>
        </authorList>
    </citation>
    <scope>NUCLEOTIDE SEQUENCE [LARGE SCALE GENOMIC DNA]</scope>
    <source>
        <strain evidence="7">KCTC 52644</strain>
    </source>
</reference>
<dbReference type="Gene3D" id="1.10.10.60">
    <property type="entry name" value="Homeodomain-like"/>
    <property type="match status" value="1"/>
</dbReference>
<sequence>MKNNLQLNWLLILVVLSKSSGVYATSAHIADSLANKPYSYLEKASNSKKLRKEKAITYAKAWIALAKSKQNWIELTKAYKTIMFLEDKKKLINYSDSLLATAKSSKEHRLLGSAYLTKGIVHYEKKELDSALDNYILAHQHISKTKDDYTIHKVKYAIANTKYYLGFYDETIDLLQECLVYFEEENDRAYLSTIHSLGLCYNKIGNFKRSTHYNNLGLQMSQELENSDMIPYFKQSEGINQYYNKRYSKALNNLKAIVPSIIAKNDFANEILTYFYIAKSYWALDQKENAIPYLIKVDEAFVQEGYSRPDIRENYELLISWYQDKKDMESQLIYINALIEVDKLLNKNYKYLSRKIFKEFDTTKLIAEKQEIEMKMKLRSNMLSIILFIAATIIIALMIRHRRNKKRYRQKFEELMKGKVDLKIPTSKTMEADLEINPEIIESVLYNLERFEKTKKYLEKDMNLNKIAVHLKTNTKYASKIIAKYRGKKTIDYINALKIDHVIEVLKTERRYRNYTNKALAEEIGFGSTQNFTRAFKKKTDISPCYFIEQLKEVNQ</sequence>
<dbReference type="SUPFAM" id="SSF48452">
    <property type="entry name" value="TPR-like"/>
    <property type="match status" value="1"/>
</dbReference>
<feature type="chain" id="PRO_5046480445" evidence="4">
    <location>
        <begin position="25"/>
        <end position="556"/>
    </location>
</feature>
<dbReference type="Gene3D" id="1.25.40.10">
    <property type="entry name" value="Tetratricopeptide repeat domain"/>
    <property type="match status" value="2"/>
</dbReference>
<keyword evidence="4" id="KW-0732">Signal</keyword>
<dbReference type="InterPro" id="IPR011990">
    <property type="entry name" value="TPR-like_helical_dom_sf"/>
</dbReference>
<keyword evidence="1" id="KW-0805">Transcription regulation</keyword>
<dbReference type="SUPFAM" id="SSF46689">
    <property type="entry name" value="Homeodomain-like"/>
    <property type="match status" value="1"/>
</dbReference>
<evidence type="ECO:0000259" key="5">
    <source>
        <dbReference type="PROSITE" id="PS01124"/>
    </source>
</evidence>